<keyword evidence="10" id="KW-1185">Reference proteome</keyword>
<evidence type="ECO:0000259" key="7">
    <source>
        <dbReference type="Pfam" id="PF02601"/>
    </source>
</evidence>
<dbReference type="GO" id="GO:0009318">
    <property type="term" value="C:exodeoxyribonuclease VII complex"/>
    <property type="evidence" value="ECO:0007669"/>
    <property type="project" value="UniProtKB-UniRule"/>
</dbReference>
<dbReference type="InterPro" id="IPR020579">
    <property type="entry name" value="Exonuc_VII_lsu_C"/>
</dbReference>
<gene>
    <name evidence="5" type="primary">xseA</name>
    <name evidence="9" type="ORF">E3U55_03255</name>
</gene>
<comment type="catalytic activity">
    <reaction evidence="5 6">
        <text>Exonucleolytic cleavage in either 5'- to 3'- or 3'- to 5'-direction to yield nucleoside 5'-phosphates.</text>
        <dbReference type="EC" id="3.1.11.6"/>
    </reaction>
</comment>
<evidence type="ECO:0000256" key="5">
    <source>
        <dbReference type="HAMAP-Rule" id="MF_00378"/>
    </source>
</evidence>
<keyword evidence="3 5" id="KW-0378">Hydrolase</keyword>
<dbReference type="PANTHER" id="PTHR30008">
    <property type="entry name" value="EXODEOXYRIBONUCLEASE 7 LARGE SUBUNIT"/>
    <property type="match status" value="1"/>
</dbReference>
<evidence type="ECO:0000256" key="2">
    <source>
        <dbReference type="ARBA" id="ARBA00022722"/>
    </source>
</evidence>
<dbReference type="OrthoDB" id="9802795at2"/>
<dbReference type="InterPro" id="IPR003753">
    <property type="entry name" value="Exonuc_VII_L"/>
</dbReference>
<dbReference type="EC" id="3.1.11.6" evidence="5"/>
<comment type="caution">
    <text evidence="9">The sequence shown here is derived from an EMBL/GenBank/DDBJ whole genome shotgun (WGS) entry which is preliminary data.</text>
</comment>
<dbReference type="GO" id="GO:0005737">
    <property type="term" value="C:cytoplasm"/>
    <property type="evidence" value="ECO:0007669"/>
    <property type="project" value="UniProtKB-SubCell"/>
</dbReference>
<dbReference type="EMBL" id="SOPW01000003">
    <property type="protein sequence ID" value="TFB23845.1"/>
    <property type="molecule type" value="Genomic_DNA"/>
</dbReference>
<evidence type="ECO:0000313" key="10">
    <source>
        <dbReference type="Proteomes" id="UP000297975"/>
    </source>
</evidence>
<name>A0A4Y8IWW4_9BACI</name>
<evidence type="ECO:0000259" key="8">
    <source>
        <dbReference type="Pfam" id="PF13742"/>
    </source>
</evidence>
<comment type="subcellular location">
    <subcellularLocation>
        <location evidence="5 6">Cytoplasm</location>
    </subcellularLocation>
</comment>
<evidence type="ECO:0000256" key="4">
    <source>
        <dbReference type="ARBA" id="ARBA00022839"/>
    </source>
</evidence>
<protein>
    <recommendedName>
        <fullName evidence="5">Exodeoxyribonuclease 7 large subunit</fullName>
        <ecNumber evidence="5">3.1.11.6</ecNumber>
    </recommendedName>
    <alternativeName>
        <fullName evidence="5">Exodeoxyribonuclease VII large subunit</fullName>
        <shortName evidence="5">Exonuclease VII large subunit</shortName>
    </alternativeName>
</protein>
<dbReference type="InterPro" id="IPR025824">
    <property type="entry name" value="OB-fold_nuc-bd_dom"/>
</dbReference>
<dbReference type="GO" id="GO:0003676">
    <property type="term" value="F:nucleic acid binding"/>
    <property type="evidence" value="ECO:0007669"/>
    <property type="project" value="InterPro"/>
</dbReference>
<dbReference type="Proteomes" id="UP000297975">
    <property type="component" value="Unassembled WGS sequence"/>
</dbReference>
<reference evidence="9 10" key="1">
    <citation type="submission" date="2019-03" db="EMBL/GenBank/DDBJ databases">
        <authorList>
            <person name="He R.-H."/>
        </authorList>
    </citation>
    <scope>NUCLEOTIDE SEQUENCE [LARGE SCALE GENOMIC DNA]</scope>
    <source>
        <strain evidence="10">SH 714</strain>
    </source>
</reference>
<evidence type="ECO:0000256" key="1">
    <source>
        <dbReference type="ARBA" id="ARBA00022490"/>
    </source>
</evidence>
<dbReference type="AlphaFoldDB" id="A0A4Y8IWW4"/>
<organism evidence="9 10">
    <name type="scientific">Filobacillus milosensis</name>
    <dbReference type="NCBI Taxonomy" id="94137"/>
    <lineage>
        <taxon>Bacteria</taxon>
        <taxon>Bacillati</taxon>
        <taxon>Bacillota</taxon>
        <taxon>Bacilli</taxon>
        <taxon>Bacillales</taxon>
        <taxon>Bacillaceae</taxon>
        <taxon>Filobacillus</taxon>
    </lineage>
</organism>
<dbReference type="GO" id="GO:0006308">
    <property type="term" value="P:DNA catabolic process"/>
    <property type="evidence" value="ECO:0007669"/>
    <property type="project" value="UniProtKB-UniRule"/>
</dbReference>
<accession>A0A4Y8IWW4</accession>
<keyword evidence="4 5" id="KW-0269">Exonuclease</keyword>
<evidence type="ECO:0000256" key="3">
    <source>
        <dbReference type="ARBA" id="ARBA00022801"/>
    </source>
</evidence>
<evidence type="ECO:0000256" key="6">
    <source>
        <dbReference type="RuleBase" id="RU004355"/>
    </source>
</evidence>
<feature type="domain" description="OB-fold nucleic acid binding" evidence="8">
    <location>
        <begin position="6"/>
        <end position="101"/>
    </location>
</feature>
<evidence type="ECO:0000313" key="9">
    <source>
        <dbReference type="EMBL" id="TFB23845.1"/>
    </source>
</evidence>
<dbReference type="Pfam" id="PF02601">
    <property type="entry name" value="Exonuc_VII_L"/>
    <property type="match status" value="1"/>
</dbReference>
<comment type="function">
    <text evidence="5">Bidirectionally degrades single-stranded DNA into large acid-insoluble oligonucleotides, which are then degraded further into small acid-soluble oligonucleotides.</text>
</comment>
<comment type="similarity">
    <text evidence="5 6">Belongs to the XseA family.</text>
</comment>
<keyword evidence="2 5" id="KW-0540">Nuclease</keyword>
<dbReference type="RefSeq" id="WP_134338906.1">
    <property type="nucleotide sequence ID" value="NZ_SOPW01000003.1"/>
</dbReference>
<comment type="subunit">
    <text evidence="5">Heterooligomer composed of large and small subunits.</text>
</comment>
<dbReference type="GO" id="GO:0008855">
    <property type="term" value="F:exodeoxyribonuclease VII activity"/>
    <property type="evidence" value="ECO:0007669"/>
    <property type="project" value="UniProtKB-UniRule"/>
</dbReference>
<sequence>MEKRYLTVTALTRYIKRKFDTDSNLKNVWLQAEISNFNHHSRGHMYFTLKDQNARMSAVMFATQNRRLKFKPENGMKVLIKGDLSVYEPQGQYQIYVQEMQPDGVGALFLAYEELKKKLEIEGLFQKDKKKVIPKFPNRIAIITSPTGAAVRDIITTLKRRYPSVRRTIIPVSVQGPQAAPSIVKAIEFANNVNEFDTIIVGRGGGSIEELWAFNKEIVARAINDSRIPVISAVGHETDFTISDFVADLRAPTPTAAAELAVPSLFDIKQNLFNLSQRLNQNVQHQLTTNRERLRSLKQAYAFKYPIHLTRQREQDLDRLVVNLNKSIQRFVTDKQQYKSNMIQRLVMSNPRKLIREQQKDLSYLTSRLNNSIKANKEQRENLFQTYIEKLSILNPLETMKRGYSITYKDRNIVKSTKEIQPGDMLKVSLQDGELDCQVWGIDEREE</sequence>
<dbReference type="Pfam" id="PF13742">
    <property type="entry name" value="tRNA_anti_2"/>
    <property type="match status" value="1"/>
</dbReference>
<dbReference type="NCBIfam" id="TIGR00237">
    <property type="entry name" value="xseA"/>
    <property type="match status" value="1"/>
</dbReference>
<proteinExistence type="inferred from homology"/>
<keyword evidence="1 5" id="KW-0963">Cytoplasm</keyword>
<dbReference type="CDD" id="cd04489">
    <property type="entry name" value="ExoVII_LU_OBF"/>
    <property type="match status" value="1"/>
</dbReference>
<dbReference type="HAMAP" id="MF_00378">
    <property type="entry name" value="Exonuc_7_L"/>
    <property type="match status" value="1"/>
</dbReference>
<feature type="domain" description="Exonuclease VII large subunit C-terminal" evidence="7">
    <location>
        <begin position="124"/>
        <end position="438"/>
    </location>
</feature>
<dbReference type="PANTHER" id="PTHR30008:SF0">
    <property type="entry name" value="EXODEOXYRIBONUCLEASE 7 LARGE SUBUNIT"/>
    <property type="match status" value="1"/>
</dbReference>